<evidence type="ECO:0000256" key="1">
    <source>
        <dbReference type="ARBA" id="ARBA00007626"/>
    </source>
</evidence>
<feature type="repeat" description="PPR" evidence="3">
    <location>
        <begin position="323"/>
        <end position="357"/>
    </location>
</feature>
<accession>A0A6J1J8H6</accession>
<evidence type="ECO:0000313" key="4">
    <source>
        <dbReference type="Proteomes" id="UP000504608"/>
    </source>
</evidence>
<evidence type="ECO:0000256" key="3">
    <source>
        <dbReference type="PROSITE-ProRule" id="PRU00708"/>
    </source>
</evidence>
<dbReference type="Proteomes" id="UP000504608">
    <property type="component" value="Unplaced"/>
</dbReference>
<gene>
    <name evidence="5" type="primary">LOC111482304</name>
</gene>
<dbReference type="Pfam" id="PF01535">
    <property type="entry name" value="PPR"/>
    <property type="match status" value="1"/>
</dbReference>
<dbReference type="Pfam" id="PF13041">
    <property type="entry name" value="PPR_2"/>
    <property type="match status" value="1"/>
</dbReference>
<comment type="similarity">
    <text evidence="1">Belongs to the PPR family. P subfamily.</text>
</comment>
<protein>
    <submittedName>
        <fullName evidence="5">Pentatricopeptide repeat-containing protein At1g61870, mitochondrial-like isoform X1</fullName>
    </submittedName>
</protein>
<dbReference type="Pfam" id="PF13812">
    <property type="entry name" value="PPR_3"/>
    <property type="match status" value="1"/>
</dbReference>
<dbReference type="AlphaFoldDB" id="A0A6J1J8H6"/>
<evidence type="ECO:0000256" key="2">
    <source>
        <dbReference type="ARBA" id="ARBA00022737"/>
    </source>
</evidence>
<dbReference type="InterPro" id="IPR011990">
    <property type="entry name" value="TPR-like_helical_dom_sf"/>
</dbReference>
<keyword evidence="2" id="KW-0677">Repeat</keyword>
<dbReference type="KEGG" id="cmax:111482304"/>
<feature type="repeat" description="PPR" evidence="3">
    <location>
        <begin position="252"/>
        <end position="286"/>
    </location>
</feature>
<dbReference type="PANTHER" id="PTHR47936">
    <property type="entry name" value="PPR_LONG DOMAIN-CONTAINING PROTEIN"/>
    <property type="match status" value="1"/>
</dbReference>
<sequence length="406" mass="45679">MAAALSRTARRLFLPSKLLPSFTYSTTPPLQPNSDSPFPSFRAAKSAILSQSDPDKLAQSFIQYSDLPAFRRHRPIYHYSIRKLARAQRFDLIDGIIQSQLKPPSAISEGFWIRLIMLYSSSGMVDQAIRTLDQVILNKPCDLSEKSLCAVLSVYLNNSMPEKVHEMFRTIPEKIGVTPTVVSHNLALKAFVQQNDLELARNLIDELYKDDAKVVPNIDSYNILLGAYWNKGDLVGFDGIVKEISKRGLEFNLATYNYRILRLCKNKECARAKKLLDEMVSKGVKPNSSSYDAIIYGYGNVGDIELATKVLKSMLEDGHVSLSSRIYYSLIRSMVKEGEFDLALETCREIIKRRWVPPFEAMEGLVRGLVGISKVEEAKEVVEKMKKMLKGPAVDSWGKIEAALSL</sequence>
<dbReference type="RefSeq" id="XP_022983789.1">
    <property type="nucleotide sequence ID" value="XM_023128021.1"/>
</dbReference>
<dbReference type="NCBIfam" id="TIGR00756">
    <property type="entry name" value="PPR"/>
    <property type="match status" value="3"/>
</dbReference>
<dbReference type="SUPFAM" id="SSF81901">
    <property type="entry name" value="HCP-like"/>
    <property type="match status" value="1"/>
</dbReference>
<dbReference type="OrthoDB" id="185373at2759"/>
<dbReference type="GO" id="GO:0010019">
    <property type="term" value="P:chloroplast-nucleus signaling pathway"/>
    <property type="evidence" value="ECO:0007669"/>
    <property type="project" value="TreeGrafter"/>
</dbReference>
<dbReference type="GeneID" id="111482304"/>
<dbReference type="GO" id="GO:0009507">
    <property type="term" value="C:chloroplast"/>
    <property type="evidence" value="ECO:0007669"/>
    <property type="project" value="TreeGrafter"/>
</dbReference>
<dbReference type="PROSITE" id="PS51375">
    <property type="entry name" value="PPR"/>
    <property type="match status" value="3"/>
</dbReference>
<proteinExistence type="inferred from homology"/>
<name>A0A6J1J8H6_CUCMA</name>
<keyword evidence="4" id="KW-1185">Reference proteome</keyword>
<organism evidence="4 5">
    <name type="scientific">Cucurbita maxima</name>
    <name type="common">Pumpkin</name>
    <name type="synonym">Winter squash</name>
    <dbReference type="NCBI Taxonomy" id="3661"/>
    <lineage>
        <taxon>Eukaryota</taxon>
        <taxon>Viridiplantae</taxon>
        <taxon>Streptophyta</taxon>
        <taxon>Embryophyta</taxon>
        <taxon>Tracheophyta</taxon>
        <taxon>Spermatophyta</taxon>
        <taxon>Magnoliopsida</taxon>
        <taxon>eudicotyledons</taxon>
        <taxon>Gunneridae</taxon>
        <taxon>Pentapetalae</taxon>
        <taxon>rosids</taxon>
        <taxon>fabids</taxon>
        <taxon>Cucurbitales</taxon>
        <taxon>Cucurbitaceae</taxon>
        <taxon>Cucurbiteae</taxon>
        <taxon>Cucurbita</taxon>
    </lineage>
</organism>
<dbReference type="GO" id="GO:0031930">
    <property type="term" value="P:mitochondria-nucleus signaling pathway"/>
    <property type="evidence" value="ECO:0007669"/>
    <property type="project" value="TreeGrafter"/>
</dbReference>
<feature type="repeat" description="PPR" evidence="3">
    <location>
        <begin position="287"/>
        <end position="321"/>
    </location>
</feature>
<dbReference type="PANTHER" id="PTHR47936:SF5">
    <property type="entry name" value="PENTACOTRIPEPTIDE-REPEAT REGION OF PRORP DOMAIN-CONTAINING PROTEIN"/>
    <property type="match status" value="1"/>
</dbReference>
<evidence type="ECO:0000313" key="5">
    <source>
        <dbReference type="RefSeq" id="XP_022983789.1"/>
    </source>
</evidence>
<reference evidence="5" key="1">
    <citation type="submission" date="2025-08" db="UniProtKB">
        <authorList>
            <consortium name="RefSeq"/>
        </authorList>
    </citation>
    <scope>IDENTIFICATION</scope>
    <source>
        <tissue evidence="5">Young leaves</tissue>
    </source>
</reference>
<dbReference type="InterPro" id="IPR002885">
    <property type="entry name" value="PPR_rpt"/>
</dbReference>
<dbReference type="Gene3D" id="1.25.40.10">
    <property type="entry name" value="Tetratricopeptide repeat domain"/>
    <property type="match status" value="2"/>
</dbReference>